<dbReference type="SMART" id="SM00855">
    <property type="entry name" value="PGAM"/>
    <property type="match status" value="1"/>
</dbReference>
<keyword evidence="4" id="KW-1185">Reference proteome</keyword>
<feature type="binding site" evidence="2">
    <location>
        <begin position="7"/>
        <end position="14"/>
    </location>
    <ligand>
        <name>substrate</name>
    </ligand>
</feature>
<dbReference type="Pfam" id="PF00300">
    <property type="entry name" value="His_Phos_1"/>
    <property type="match status" value="1"/>
</dbReference>
<proteinExistence type="predicted"/>
<name>A0A081BGN3_9LACO</name>
<feature type="active site" description="Proton donor/acceptor" evidence="1">
    <location>
        <position position="84"/>
    </location>
</feature>
<dbReference type="SUPFAM" id="SSF53254">
    <property type="entry name" value="Phosphoglycerate mutase-like"/>
    <property type="match status" value="1"/>
</dbReference>
<dbReference type="EMBL" id="BBJM01000003">
    <property type="protein sequence ID" value="GAK47201.1"/>
    <property type="molecule type" value="Genomic_DNA"/>
</dbReference>
<dbReference type="PANTHER" id="PTHR48100:SF1">
    <property type="entry name" value="HISTIDINE PHOSPHATASE FAMILY PROTEIN-RELATED"/>
    <property type="match status" value="1"/>
</dbReference>
<feature type="active site" description="Tele-phosphohistidine intermediate" evidence="1">
    <location>
        <position position="8"/>
    </location>
</feature>
<reference evidence="3" key="1">
    <citation type="journal article" date="2014" name="Genome Announc.">
        <title>Draft Genome Sequence of Lactobacillus oryzae Strain SG293T.</title>
        <authorList>
            <person name="Tanizawa Y."/>
            <person name="Fujisawa T."/>
            <person name="Mochizuki T."/>
            <person name="Kaminuma E."/>
            <person name="Nakamura Y."/>
            <person name="Tohno M."/>
        </authorList>
    </citation>
    <scope>NUCLEOTIDE SEQUENCE [LARGE SCALE GENOMIC DNA]</scope>
    <source>
        <strain evidence="3">SG293</strain>
    </source>
</reference>
<protein>
    <submittedName>
        <fullName evidence="3">Phosphoglycerate mutase</fullName>
    </submittedName>
</protein>
<sequence length="219" mass="24667">MKIYFVRHGKTQWNLESRYQGSGGDSPLLPQSYTDMKRAGTYLKQFKFEHVFASPIKRARITAERIASEFDRPVPLSLWSRLAEFGLGKWEGQKFDDVKANFPVEFDAFRNHPEKYQAEVVGGESFEDVIQRMTPAIQLIAQRYPSPTQNVLVVSHGAALNTEINALLGTPIAHLRDRGGLANTSTTVLETQDGGQHFTLSDWNNTEYLGSELDETSTI</sequence>
<dbReference type="Proteomes" id="UP000028700">
    <property type="component" value="Unassembled WGS sequence"/>
</dbReference>
<dbReference type="PANTHER" id="PTHR48100">
    <property type="entry name" value="BROAD-SPECIFICITY PHOSPHATASE YOR283W-RELATED"/>
    <property type="match status" value="1"/>
</dbReference>
<dbReference type="AlphaFoldDB" id="A0A081BGN3"/>
<gene>
    <name evidence="3" type="ORF">LOSG293_030400</name>
</gene>
<evidence type="ECO:0000313" key="4">
    <source>
        <dbReference type="Proteomes" id="UP000028700"/>
    </source>
</evidence>
<dbReference type="InterPro" id="IPR050275">
    <property type="entry name" value="PGM_Phosphatase"/>
</dbReference>
<evidence type="ECO:0000256" key="1">
    <source>
        <dbReference type="PIRSR" id="PIRSR613078-1"/>
    </source>
</evidence>
<evidence type="ECO:0000256" key="2">
    <source>
        <dbReference type="PIRSR" id="PIRSR613078-2"/>
    </source>
</evidence>
<dbReference type="eggNOG" id="COG0406">
    <property type="taxonomic scope" value="Bacteria"/>
</dbReference>
<dbReference type="GO" id="GO:0016791">
    <property type="term" value="F:phosphatase activity"/>
    <property type="evidence" value="ECO:0007669"/>
    <property type="project" value="TreeGrafter"/>
</dbReference>
<comment type="caution">
    <text evidence="3">The sequence shown here is derived from an EMBL/GenBank/DDBJ whole genome shotgun (WGS) entry which is preliminary data.</text>
</comment>
<feature type="binding site" evidence="2">
    <location>
        <position position="58"/>
    </location>
    <ligand>
        <name>substrate</name>
    </ligand>
</feature>
<dbReference type="GO" id="GO:0005737">
    <property type="term" value="C:cytoplasm"/>
    <property type="evidence" value="ECO:0007669"/>
    <property type="project" value="TreeGrafter"/>
</dbReference>
<dbReference type="RefSeq" id="WP_034526201.1">
    <property type="nucleotide sequence ID" value="NZ_BBAZ01000003.1"/>
</dbReference>
<organism evidence="3 4">
    <name type="scientific">Secundilactobacillus oryzae JCM 18671</name>
    <dbReference type="NCBI Taxonomy" id="1291743"/>
    <lineage>
        <taxon>Bacteria</taxon>
        <taxon>Bacillati</taxon>
        <taxon>Bacillota</taxon>
        <taxon>Bacilli</taxon>
        <taxon>Lactobacillales</taxon>
        <taxon>Lactobacillaceae</taxon>
        <taxon>Secundilactobacillus</taxon>
    </lineage>
</organism>
<dbReference type="OrthoDB" id="9782128at2"/>
<evidence type="ECO:0000313" key="3">
    <source>
        <dbReference type="EMBL" id="GAK47201.1"/>
    </source>
</evidence>
<accession>A0A081BGN3</accession>
<dbReference type="STRING" id="1291743.LOSG293_030400"/>
<dbReference type="InterPro" id="IPR013078">
    <property type="entry name" value="His_Pase_superF_clade-1"/>
</dbReference>
<dbReference type="CDD" id="cd07067">
    <property type="entry name" value="HP_PGM_like"/>
    <property type="match status" value="1"/>
</dbReference>
<dbReference type="Gene3D" id="3.40.50.1240">
    <property type="entry name" value="Phosphoglycerate mutase-like"/>
    <property type="match status" value="1"/>
</dbReference>
<dbReference type="InterPro" id="IPR029033">
    <property type="entry name" value="His_PPase_superfam"/>
</dbReference>